<dbReference type="OrthoDB" id="5321019at2"/>
<dbReference type="AlphaFoldDB" id="A0A0B5FLF9"/>
<evidence type="ECO:0000259" key="6">
    <source>
        <dbReference type="Pfam" id="PF07282"/>
    </source>
</evidence>
<geneLocation type="plasmid" evidence="7 8">
    <name>pGSUB1</name>
</geneLocation>
<sequence>MRRTYCFKLYKNKRNRHLHDQIDLASQIYNHCIALHKRYYRRSGKHISLYTMQKHIAKLKKLQKYQSWRVLDAQAIQNISERIEHGYQLFFRNLKAESRRRVAPPSFRKRIKYKSITLKQTGYKLLYDNRIRIGKRTFRYFKSQEIEGRIKTLTIKRDALGDIYLYFSCELPDVQPTRIMTGKIAGFDFGLKTFLVASDGKQIEMPLFYRQGQRKLAQAQRRVSSKKRGSNNRKKAVRQLARVHKKIANQRKDWHFKKAKELSDEYDFLFFEDLNLVGMKALWGRKVSDLGFWSFMQILGHMTAKAGSRIGTVGRYFPSTKLCSSCGFLNDKLDLRVRSWACDCGVSHDRDRNAAINILLEGASSSGLGDVRRVLAPAVAV</sequence>
<keyword evidence="4" id="KW-0233">DNA recombination</keyword>
<comment type="similarity">
    <text evidence="1">In the C-terminal section; belongs to the transposase 35 family.</text>
</comment>
<keyword evidence="7" id="KW-0614">Plasmid</keyword>
<dbReference type="KEGG" id="gsb:GSUB_17450"/>
<dbReference type="EMBL" id="CP010312">
    <property type="protein sequence ID" value="AJF08263.1"/>
    <property type="molecule type" value="Genomic_DNA"/>
</dbReference>
<dbReference type="GO" id="GO:0006310">
    <property type="term" value="P:DNA recombination"/>
    <property type="evidence" value="ECO:0007669"/>
    <property type="project" value="UniProtKB-KW"/>
</dbReference>
<dbReference type="NCBIfam" id="NF040570">
    <property type="entry name" value="guided_TnpB"/>
    <property type="match status" value="1"/>
</dbReference>
<dbReference type="Proteomes" id="UP000035036">
    <property type="component" value="Plasmid pGSUB1"/>
</dbReference>
<evidence type="ECO:0000313" key="8">
    <source>
        <dbReference type="Proteomes" id="UP000035036"/>
    </source>
</evidence>
<proteinExistence type="inferred from homology"/>
<evidence type="ECO:0000256" key="3">
    <source>
        <dbReference type="ARBA" id="ARBA00023125"/>
    </source>
</evidence>
<dbReference type="InterPro" id="IPR001959">
    <property type="entry name" value="Transposase"/>
</dbReference>
<evidence type="ECO:0000256" key="2">
    <source>
        <dbReference type="ARBA" id="ARBA00022578"/>
    </source>
</evidence>
<gene>
    <name evidence="7" type="ORF">GSUB_17450</name>
</gene>
<dbReference type="Pfam" id="PF01385">
    <property type="entry name" value="OrfB_IS605"/>
    <property type="match status" value="1"/>
</dbReference>
<feature type="domain" description="Probable transposase IS891/IS1136/IS1341" evidence="5">
    <location>
        <begin position="170"/>
        <end position="280"/>
    </location>
</feature>
<dbReference type="HOGENOM" id="CLU_032903_0_0_7"/>
<feature type="domain" description="Cas12f1-like TNB" evidence="6">
    <location>
        <begin position="294"/>
        <end position="358"/>
    </location>
</feature>
<dbReference type="InterPro" id="IPR010095">
    <property type="entry name" value="Cas12f1-like_TNB"/>
</dbReference>
<dbReference type="GO" id="GO:0003677">
    <property type="term" value="F:DNA binding"/>
    <property type="evidence" value="ECO:0007669"/>
    <property type="project" value="UniProtKB-KW"/>
</dbReference>
<evidence type="ECO:0000256" key="1">
    <source>
        <dbReference type="ARBA" id="ARBA00008761"/>
    </source>
</evidence>
<keyword evidence="2" id="KW-0815">Transposition</keyword>
<protein>
    <submittedName>
        <fullName evidence="7">Transposase</fullName>
    </submittedName>
</protein>
<keyword evidence="8" id="KW-1185">Reference proteome</keyword>
<organism evidence="7 8">
    <name type="scientific">Geoalkalibacter subterraneus</name>
    <dbReference type="NCBI Taxonomy" id="483547"/>
    <lineage>
        <taxon>Bacteria</taxon>
        <taxon>Pseudomonadati</taxon>
        <taxon>Thermodesulfobacteriota</taxon>
        <taxon>Desulfuromonadia</taxon>
        <taxon>Desulfuromonadales</taxon>
        <taxon>Geoalkalibacteraceae</taxon>
        <taxon>Geoalkalibacter</taxon>
    </lineage>
</organism>
<name>A0A0B5FLF9_9BACT</name>
<dbReference type="GO" id="GO:0032196">
    <property type="term" value="P:transposition"/>
    <property type="evidence" value="ECO:0007669"/>
    <property type="project" value="UniProtKB-KW"/>
</dbReference>
<evidence type="ECO:0000256" key="4">
    <source>
        <dbReference type="ARBA" id="ARBA00023172"/>
    </source>
</evidence>
<keyword evidence="3" id="KW-0238">DNA-binding</keyword>
<dbReference type="Pfam" id="PF07282">
    <property type="entry name" value="Cas12f1-like_TNB"/>
    <property type="match status" value="1"/>
</dbReference>
<reference evidence="7 8" key="1">
    <citation type="journal article" date="2015" name="Genome Announc.">
        <title>Genomes of Geoalkalibacter ferrihydriticus Z-0531T and Geoalkalibacter subterraneus Red1T, Two Haloalkaliphilic Metal-Reducing Deltaproteobacteria.</title>
        <authorList>
            <person name="Badalamenti J.P."/>
            <person name="Krajmalnik-Brown R."/>
            <person name="Torres C.I."/>
            <person name="Bond D.R."/>
        </authorList>
    </citation>
    <scope>NUCLEOTIDE SEQUENCE [LARGE SCALE GENOMIC DNA]</scope>
    <source>
        <strain evidence="7 8">Red1</strain>
        <plasmid evidence="8">Plasmid pGSUB1</plasmid>
    </source>
</reference>
<evidence type="ECO:0000259" key="5">
    <source>
        <dbReference type="Pfam" id="PF01385"/>
    </source>
</evidence>
<evidence type="ECO:0000313" key="7">
    <source>
        <dbReference type="EMBL" id="AJF08263.1"/>
    </source>
</evidence>
<dbReference type="RefSeq" id="WP_040202919.1">
    <property type="nucleotide sequence ID" value="NZ_CP010312.1"/>
</dbReference>
<accession>A0A0B5FLF9</accession>